<dbReference type="InterPro" id="IPR051941">
    <property type="entry name" value="BG_Antigen-Binding_Lectin"/>
</dbReference>
<feature type="coiled-coil region" evidence="8">
    <location>
        <begin position="204"/>
        <end position="238"/>
    </location>
</feature>
<evidence type="ECO:0000313" key="11">
    <source>
        <dbReference type="Proteomes" id="UP000515135"/>
    </source>
</evidence>
<name>A0A6P4XJW2_BRABE</name>
<evidence type="ECO:0000256" key="4">
    <source>
        <dbReference type="ARBA" id="ARBA00022723"/>
    </source>
</evidence>
<dbReference type="InterPro" id="IPR006585">
    <property type="entry name" value="FTP1"/>
</dbReference>
<dbReference type="GO" id="GO:0001868">
    <property type="term" value="P:regulation of complement activation, lectin pathway"/>
    <property type="evidence" value="ECO:0007669"/>
    <property type="project" value="UniProtKB-ARBA"/>
</dbReference>
<dbReference type="SUPFAM" id="SSF49785">
    <property type="entry name" value="Galactose-binding domain-like"/>
    <property type="match status" value="1"/>
</dbReference>
<evidence type="ECO:0000313" key="12">
    <source>
        <dbReference type="RefSeq" id="XP_019616835.1"/>
    </source>
</evidence>
<feature type="signal peptide" evidence="9">
    <location>
        <begin position="1"/>
        <end position="18"/>
    </location>
</feature>
<dbReference type="SMART" id="SM00607">
    <property type="entry name" value="FTP"/>
    <property type="match status" value="1"/>
</dbReference>
<keyword evidence="11" id="KW-1185">Reference proteome</keyword>
<comment type="function">
    <text evidence="1">Acts as a defensive agent. Recognizes blood group fucosylated oligosaccharides including A, B, H and Lewis B-type antigens. Does not recognize Lewis A antigen and has low affinity for monovalent haptens.</text>
</comment>
<gene>
    <name evidence="12" type="primary">LOC109464328</name>
</gene>
<protein>
    <submittedName>
        <fullName evidence="12">Fucolectin-like</fullName>
    </submittedName>
</protein>
<comment type="similarity">
    <text evidence="2">Belongs to the fucolectin family.</text>
</comment>
<evidence type="ECO:0000256" key="2">
    <source>
        <dbReference type="ARBA" id="ARBA00010147"/>
    </source>
</evidence>
<dbReference type="PANTHER" id="PTHR45713">
    <property type="entry name" value="FTP DOMAIN-CONTAINING PROTEIN"/>
    <property type="match status" value="1"/>
</dbReference>
<evidence type="ECO:0000256" key="6">
    <source>
        <dbReference type="ARBA" id="ARBA00022837"/>
    </source>
</evidence>
<dbReference type="PANTHER" id="PTHR45713:SF6">
    <property type="entry name" value="F5_8 TYPE C DOMAIN-CONTAINING PROTEIN"/>
    <property type="match status" value="1"/>
</dbReference>
<evidence type="ECO:0000256" key="5">
    <source>
        <dbReference type="ARBA" id="ARBA00022734"/>
    </source>
</evidence>
<evidence type="ECO:0000256" key="7">
    <source>
        <dbReference type="ARBA" id="ARBA00023157"/>
    </source>
</evidence>
<evidence type="ECO:0000256" key="8">
    <source>
        <dbReference type="SAM" id="Coils"/>
    </source>
</evidence>
<feature type="non-terminal residue" evidence="12">
    <location>
        <position position="1"/>
    </location>
</feature>
<dbReference type="Gene3D" id="2.60.120.260">
    <property type="entry name" value="Galactose-binding domain-like"/>
    <property type="match status" value="1"/>
</dbReference>
<dbReference type="InterPro" id="IPR008979">
    <property type="entry name" value="Galactose-bd-like_sf"/>
</dbReference>
<organism evidence="11 12">
    <name type="scientific">Branchiostoma belcheri</name>
    <name type="common">Amphioxus</name>
    <dbReference type="NCBI Taxonomy" id="7741"/>
    <lineage>
        <taxon>Eukaryota</taxon>
        <taxon>Metazoa</taxon>
        <taxon>Chordata</taxon>
        <taxon>Cephalochordata</taxon>
        <taxon>Leptocardii</taxon>
        <taxon>Amphioxiformes</taxon>
        <taxon>Branchiostomatidae</taxon>
        <taxon>Branchiostoma</taxon>
    </lineage>
</organism>
<sequence length="239" mass="26212">LLVFFFFISIVITGQNKAENRPATQSSTALGGVASRAVDGNRFSRFSGNSCTHTQTESNPWWRVDLGSSQCVAWVRIYNREDCCQERLDGFTVHVGDNPDVLANPTCPGGPFSISRRTNNKGINCGGLTGRYVGVALRGSGKVLTLCEVQVFGESRGRKRGGYYGALTGTGAQDNDLEMEALEEDAFEEDAFEEDILEKKAWEEEALEEDALEEAAEIEGLKEEVLEEIEALEEAALEK</sequence>
<keyword evidence="5" id="KW-0430">Lectin</keyword>
<dbReference type="RefSeq" id="XP_019616835.1">
    <property type="nucleotide sequence ID" value="XM_019761276.1"/>
</dbReference>
<accession>A0A6P4XJW2</accession>
<evidence type="ECO:0000256" key="3">
    <source>
        <dbReference type="ARBA" id="ARBA00011233"/>
    </source>
</evidence>
<proteinExistence type="inferred from homology"/>
<dbReference type="AlphaFoldDB" id="A0A6P4XJW2"/>
<comment type="subunit">
    <text evidence="3">Homotrimer.</text>
</comment>
<dbReference type="Proteomes" id="UP000515135">
    <property type="component" value="Unplaced"/>
</dbReference>
<feature type="domain" description="Fucolectin tachylectin-4 pentraxin-1" evidence="10">
    <location>
        <begin position="14"/>
        <end position="154"/>
    </location>
</feature>
<evidence type="ECO:0000256" key="9">
    <source>
        <dbReference type="SAM" id="SignalP"/>
    </source>
</evidence>
<keyword evidence="8" id="KW-0175">Coiled coil</keyword>
<dbReference type="GO" id="GO:0010185">
    <property type="term" value="P:regulation of cellular defense response"/>
    <property type="evidence" value="ECO:0007669"/>
    <property type="project" value="UniProtKB-ARBA"/>
</dbReference>
<dbReference type="GeneID" id="109464328"/>
<evidence type="ECO:0000259" key="10">
    <source>
        <dbReference type="SMART" id="SM00607"/>
    </source>
</evidence>
<dbReference type="GO" id="GO:0046872">
    <property type="term" value="F:metal ion binding"/>
    <property type="evidence" value="ECO:0007669"/>
    <property type="project" value="UniProtKB-KW"/>
</dbReference>
<dbReference type="Pfam" id="PF22633">
    <property type="entry name" value="F5_F8_type_C_2"/>
    <property type="match status" value="1"/>
</dbReference>
<dbReference type="KEGG" id="bbel:109464328"/>
<evidence type="ECO:0000256" key="1">
    <source>
        <dbReference type="ARBA" id="ARBA00002219"/>
    </source>
</evidence>
<feature type="chain" id="PRO_5027567189" evidence="9">
    <location>
        <begin position="19"/>
        <end position="239"/>
    </location>
</feature>
<keyword evidence="4" id="KW-0479">Metal-binding</keyword>
<dbReference type="GO" id="GO:0042806">
    <property type="term" value="F:fucose binding"/>
    <property type="evidence" value="ECO:0007669"/>
    <property type="project" value="UniProtKB-ARBA"/>
</dbReference>
<keyword evidence="7" id="KW-1015">Disulfide bond</keyword>
<reference evidence="12" key="1">
    <citation type="submission" date="2025-08" db="UniProtKB">
        <authorList>
            <consortium name="RefSeq"/>
        </authorList>
    </citation>
    <scope>IDENTIFICATION</scope>
    <source>
        <tissue evidence="12">Gonad</tissue>
    </source>
</reference>
<keyword evidence="6" id="KW-0106">Calcium</keyword>
<keyword evidence="9" id="KW-0732">Signal</keyword>
<dbReference type="OrthoDB" id="547680at2759"/>